<keyword evidence="3" id="KW-1185">Reference proteome</keyword>
<feature type="compositionally biased region" description="Polar residues" evidence="1">
    <location>
        <begin position="42"/>
        <end position="51"/>
    </location>
</feature>
<protein>
    <recommendedName>
        <fullName evidence="4">BZIP domain-containing protein</fullName>
    </recommendedName>
</protein>
<dbReference type="CDD" id="cd14688">
    <property type="entry name" value="bZIP_YAP"/>
    <property type="match status" value="1"/>
</dbReference>
<proteinExistence type="predicted"/>
<evidence type="ECO:0000313" key="2">
    <source>
        <dbReference type="EMBL" id="TGO52239.1"/>
    </source>
</evidence>
<dbReference type="Gene3D" id="1.20.5.170">
    <property type="match status" value="1"/>
</dbReference>
<dbReference type="AlphaFoldDB" id="A0A4Z1HSZ0"/>
<organism evidence="2 3">
    <name type="scientific">Botryotinia convoluta</name>
    <dbReference type="NCBI Taxonomy" id="54673"/>
    <lineage>
        <taxon>Eukaryota</taxon>
        <taxon>Fungi</taxon>
        <taxon>Dikarya</taxon>
        <taxon>Ascomycota</taxon>
        <taxon>Pezizomycotina</taxon>
        <taxon>Leotiomycetes</taxon>
        <taxon>Helotiales</taxon>
        <taxon>Sclerotiniaceae</taxon>
        <taxon>Botryotinia</taxon>
    </lineage>
</organism>
<feature type="region of interest" description="Disordered" evidence="1">
    <location>
        <begin position="1"/>
        <end position="65"/>
    </location>
</feature>
<dbReference type="PANTHER" id="PTHR37012:SF2">
    <property type="entry name" value="BZIP DOMAIN-CONTAINING PROTEIN-RELATED"/>
    <property type="match status" value="1"/>
</dbReference>
<comment type="caution">
    <text evidence="2">The sequence shown here is derived from an EMBL/GenBank/DDBJ whole genome shotgun (WGS) entry which is preliminary data.</text>
</comment>
<dbReference type="InterPro" id="IPR021833">
    <property type="entry name" value="DUF3425"/>
</dbReference>
<gene>
    <name evidence="2" type="ORF">BCON_0145g00210</name>
</gene>
<feature type="compositionally biased region" description="Polar residues" evidence="1">
    <location>
        <begin position="175"/>
        <end position="185"/>
    </location>
</feature>
<feature type="region of interest" description="Disordered" evidence="1">
    <location>
        <begin position="117"/>
        <end position="203"/>
    </location>
</feature>
<dbReference type="OrthoDB" id="2985014at2759"/>
<name>A0A4Z1HSZ0_9HELO</name>
<sequence length="509" mass="56403">MSQPIHGSNEPLGSDVDGMNHSDSMNATGKKAGEKKRVSRAGTRSVSTLSPAQLARKRANDREAQRNIRLRTKEHIERLEARIEELTCGRESGVELEEVRKRNEKLEREVRQLSDSLAQLRDDDSSSPDRSSMLNLGQTAILPGSSARDVRPAMASTRSISSGAGWYQPLPPRNPSGTNRHSFSMSFGPMDMAAPTSGPASTSALDETNRFSYFDPIPAVNFNDGIAVLFLLGNWAPRSIPSDAVQDSRLATPQPRSLVPQSLTSPVRQAIPPSLPPFQPLQPWALPILNTATPTCGVDTYLMNIINGQKELARQGAPEAQIIGPSQPSMKALIYPDDPNQTHVISTIISNLLTNLAVKGLAERAGCLYLMYHICQWQIYPSSSTYGNLTDWTSPRTSQLITAHPLWADSIFWGKLKDRVIEKQDIYANEDFQNAYILCINANWPRPDLEAFRFEGDDIFITEEFENHIKTLSNWSLDERFAARYPELAPLVKTSGLGEMGLQGPYVFQ</sequence>
<dbReference type="EMBL" id="PQXN01000145">
    <property type="protein sequence ID" value="TGO52239.1"/>
    <property type="molecule type" value="Genomic_DNA"/>
</dbReference>
<dbReference type="Proteomes" id="UP000297527">
    <property type="component" value="Unassembled WGS sequence"/>
</dbReference>
<reference evidence="2 3" key="1">
    <citation type="submission" date="2017-12" db="EMBL/GenBank/DDBJ databases">
        <title>Comparative genomics of Botrytis spp.</title>
        <authorList>
            <person name="Valero-Jimenez C.A."/>
            <person name="Tapia P."/>
            <person name="Veloso J."/>
            <person name="Silva-Moreno E."/>
            <person name="Staats M."/>
            <person name="Valdes J.H."/>
            <person name="Van Kan J.A.L."/>
        </authorList>
    </citation>
    <scope>NUCLEOTIDE SEQUENCE [LARGE SCALE GENOMIC DNA]</scope>
    <source>
        <strain evidence="2 3">MUCL11595</strain>
    </source>
</reference>
<accession>A0A4Z1HSZ0</accession>
<evidence type="ECO:0008006" key="4">
    <source>
        <dbReference type="Google" id="ProtNLM"/>
    </source>
</evidence>
<evidence type="ECO:0000256" key="1">
    <source>
        <dbReference type="SAM" id="MobiDB-lite"/>
    </source>
</evidence>
<evidence type="ECO:0000313" key="3">
    <source>
        <dbReference type="Proteomes" id="UP000297527"/>
    </source>
</evidence>
<dbReference type="Pfam" id="PF11905">
    <property type="entry name" value="DUF3425"/>
    <property type="match status" value="1"/>
</dbReference>
<feature type="compositionally biased region" description="Low complexity" evidence="1">
    <location>
        <begin position="193"/>
        <end position="203"/>
    </location>
</feature>
<dbReference type="PANTHER" id="PTHR37012">
    <property type="entry name" value="B-ZIP TRANSCRIPTION FACTOR (EUROFUNG)-RELATED"/>
    <property type="match status" value="1"/>
</dbReference>